<accession>A0A143BM45</accession>
<sequence length="83" mass="8822">MNSLIVSRLSPATATVLFWVAVSVCAVAQLYILRAVFRTLPDAPTNSAVPAPRQWAEVVQALIPLLGLGALFYGAWRALSAVA</sequence>
<keyword evidence="1" id="KW-1133">Transmembrane helix</keyword>
<evidence type="ECO:0000313" key="3">
    <source>
        <dbReference type="Proteomes" id="UP000076404"/>
    </source>
</evidence>
<dbReference type="STRING" id="1379270.GEMMAAP_13260"/>
<evidence type="ECO:0000256" key="1">
    <source>
        <dbReference type="SAM" id="Phobius"/>
    </source>
</evidence>
<dbReference type="KEGG" id="gph:GEMMAAP_13260"/>
<feature type="transmembrane region" description="Helical" evidence="1">
    <location>
        <begin position="58"/>
        <end position="76"/>
    </location>
</feature>
<dbReference type="EMBL" id="CP011454">
    <property type="protein sequence ID" value="AMW05514.1"/>
    <property type="molecule type" value="Genomic_DNA"/>
</dbReference>
<evidence type="ECO:0000313" key="2">
    <source>
        <dbReference type="EMBL" id="AMW05514.1"/>
    </source>
</evidence>
<keyword evidence="1" id="KW-0472">Membrane</keyword>
<proteinExistence type="predicted"/>
<keyword evidence="3" id="KW-1185">Reference proteome</keyword>
<dbReference type="Proteomes" id="UP000076404">
    <property type="component" value="Chromosome"/>
</dbReference>
<reference evidence="2 3" key="2">
    <citation type="journal article" date="2016" name="Environ. Microbiol. Rep.">
        <title>Metagenomic evidence for the presence of phototrophic Gemmatimonadetes bacteria in diverse environments.</title>
        <authorList>
            <person name="Zeng Y."/>
            <person name="Baumbach J."/>
            <person name="Barbosa E.G."/>
            <person name="Azevedo V."/>
            <person name="Zhang C."/>
            <person name="Koblizek M."/>
        </authorList>
    </citation>
    <scope>NUCLEOTIDE SEQUENCE [LARGE SCALE GENOMIC DNA]</scope>
    <source>
        <strain evidence="2 3">AP64</strain>
    </source>
</reference>
<name>A0A143BM45_9BACT</name>
<dbReference type="AlphaFoldDB" id="A0A143BM45"/>
<keyword evidence="1" id="KW-0812">Transmembrane</keyword>
<protein>
    <submittedName>
        <fullName evidence="2">Uncharacterized protein</fullName>
    </submittedName>
</protein>
<reference evidence="2 3" key="1">
    <citation type="journal article" date="2014" name="Proc. Natl. Acad. Sci. U.S.A.">
        <title>Functional type 2 photosynthetic reaction centers found in the rare bacterial phylum Gemmatimonadetes.</title>
        <authorList>
            <person name="Zeng Y."/>
            <person name="Feng F."/>
            <person name="Medova H."/>
            <person name="Dean J."/>
            <person name="Koblizek M."/>
        </authorList>
    </citation>
    <scope>NUCLEOTIDE SEQUENCE [LARGE SCALE GENOMIC DNA]</scope>
    <source>
        <strain evidence="2 3">AP64</strain>
    </source>
</reference>
<gene>
    <name evidence="2" type="ORF">GEMMAAP_13260</name>
</gene>
<dbReference type="eggNOG" id="ENOG50329H9">
    <property type="taxonomic scope" value="Bacteria"/>
</dbReference>
<dbReference type="RefSeq" id="WP_026848791.1">
    <property type="nucleotide sequence ID" value="NZ_CP011454.1"/>
</dbReference>
<dbReference type="OrthoDB" id="9933826at2"/>
<feature type="transmembrane region" description="Helical" evidence="1">
    <location>
        <begin position="16"/>
        <end position="37"/>
    </location>
</feature>
<organism evidence="2 3">
    <name type="scientific">Gemmatimonas phototrophica</name>
    <dbReference type="NCBI Taxonomy" id="1379270"/>
    <lineage>
        <taxon>Bacteria</taxon>
        <taxon>Pseudomonadati</taxon>
        <taxon>Gemmatimonadota</taxon>
        <taxon>Gemmatimonadia</taxon>
        <taxon>Gemmatimonadales</taxon>
        <taxon>Gemmatimonadaceae</taxon>
        <taxon>Gemmatimonas</taxon>
    </lineage>
</organism>